<accession>A0A0V1LGY8</accession>
<evidence type="ECO:0000313" key="3">
    <source>
        <dbReference type="Proteomes" id="UP000054721"/>
    </source>
</evidence>
<reference evidence="2 3" key="1">
    <citation type="submission" date="2015-05" db="EMBL/GenBank/DDBJ databases">
        <title>Evolution of Trichinella species and genotypes.</title>
        <authorList>
            <person name="Korhonen P.K."/>
            <person name="Edoardo P."/>
            <person name="Giuseppe L.R."/>
            <person name="Gasser R.B."/>
        </authorList>
    </citation>
    <scope>NUCLEOTIDE SEQUENCE [LARGE SCALE GENOMIC DNA]</scope>
    <source>
        <strain evidence="2">ISS10</strain>
    </source>
</reference>
<feature type="compositionally biased region" description="Polar residues" evidence="1">
    <location>
        <begin position="68"/>
        <end position="82"/>
    </location>
</feature>
<proteinExistence type="predicted"/>
<dbReference type="Proteomes" id="UP000054721">
    <property type="component" value="Unassembled WGS sequence"/>
</dbReference>
<evidence type="ECO:0000256" key="1">
    <source>
        <dbReference type="SAM" id="MobiDB-lite"/>
    </source>
</evidence>
<dbReference type="EMBL" id="JYDW01000052">
    <property type="protein sequence ID" value="KRZ58777.1"/>
    <property type="molecule type" value="Genomic_DNA"/>
</dbReference>
<keyword evidence="3" id="KW-1185">Reference proteome</keyword>
<evidence type="ECO:0000313" key="2">
    <source>
        <dbReference type="EMBL" id="KRZ58777.1"/>
    </source>
</evidence>
<gene>
    <name evidence="2" type="ORF">T02_2047</name>
</gene>
<feature type="region of interest" description="Disordered" evidence="1">
    <location>
        <begin position="68"/>
        <end position="102"/>
    </location>
</feature>
<sequence>MAQFLYQTIIKIHNFIYAQFISGKLPMLLFASPYFLPCKIFVANRHFSKDYEKLINCKYKRQSASTITHKLSTESDQPQPENHCSKPMNPMDAAFDVWKKNE</sequence>
<organism evidence="2 3">
    <name type="scientific">Trichinella nativa</name>
    <dbReference type="NCBI Taxonomy" id="6335"/>
    <lineage>
        <taxon>Eukaryota</taxon>
        <taxon>Metazoa</taxon>
        <taxon>Ecdysozoa</taxon>
        <taxon>Nematoda</taxon>
        <taxon>Enoplea</taxon>
        <taxon>Dorylaimia</taxon>
        <taxon>Trichinellida</taxon>
        <taxon>Trichinellidae</taxon>
        <taxon>Trichinella</taxon>
    </lineage>
</organism>
<dbReference type="AlphaFoldDB" id="A0A0V1LGY8"/>
<name>A0A0V1LGY8_9BILA</name>
<dbReference type="OrthoDB" id="10337680at2759"/>
<comment type="caution">
    <text evidence="2">The sequence shown here is derived from an EMBL/GenBank/DDBJ whole genome shotgun (WGS) entry which is preliminary data.</text>
</comment>
<protein>
    <submittedName>
        <fullName evidence="2">Uncharacterized protein</fullName>
    </submittedName>
</protein>